<dbReference type="InterPro" id="IPR021158">
    <property type="entry name" value="Pept_M10A_Zn_BS"/>
</dbReference>
<evidence type="ECO:0000256" key="1">
    <source>
        <dbReference type="ARBA" id="ARBA00010370"/>
    </source>
</evidence>
<sequence>VEAWRTLAATAVRVDDYAGGHRAARHRQMQGPVGRRCRRPGPSAGRTRQTAFQLLLLMTMTVAATSEARPATEVSDADALGFLERFGYMGDTSRNAVLPSDNLRTEQGFRSALKRMQRFAGLRPTGRLDAETMAMMKRPRCGVPDVIGHAERVRRYALQGAKWDKTDLTWSVEEFPRHADSGMIRSVIGKALKVWSDASKLRFTEIAALSSRRRRPGSDEDGADIAVKFARLDHGDGYSFDGPGTVLAHAFFPGEGMGGDAHFDADENWITGTPSRDSNEVSLFAVAAHEFGHSLGLSHSSVAGSLMYPYYQGVKDDFQLPYDDKVGIQRLYGAKYPTKWASMQPIVPRTTTPPPAGRGPHGRQPPRGDPRDRQPQQPAPRPPQSPPQKPVDDGKPDGCSTSIDAIAVIRRELFVFKGKYFWRINEQGLKPGYPVEISLFWFDLPANLEKIDAVYERPDQKIAFFIGRQYWLFSSNRPLPGYPRPLTNLGLPASLTHVDAAMVWGHNGKTYFFSGDQYWRYDEFDRSVEFDYPRHVRMWRGVPHNVDAAFQHTDGQTYFFKGQKFWRFNDRRMHVYNRTQHVGKWFGCPVAKASYADEHSALSSNALVTLASTPLLILVTAITLAFGQRS</sequence>
<dbReference type="InterPro" id="IPR024079">
    <property type="entry name" value="MetalloPept_cat_dom_sf"/>
</dbReference>
<keyword evidence="3 11" id="KW-0479">Metal-binding</keyword>
<protein>
    <submittedName>
        <fullName evidence="18">Putative matrix metalloproteinase-17</fullName>
    </submittedName>
</protein>
<dbReference type="InterPro" id="IPR021190">
    <property type="entry name" value="Pept_M10A"/>
</dbReference>
<keyword evidence="2" id="KW-0645">Protease</keyword>
<evidence type="ECO:0000256" key="11">
    <source>
        <dbReference type="PIRSR" id="PIRSR001191-2"/>
    </source>
</evidence>
<dbReference type="PROSITE" id="PS00546">
    <property type="entry name" value="CYSTEINE_SWITCH"/>
    <property type="match status" value="1"/>
</dbReference>
<feature type="binding site" evidence="12">
    <location>
        <position position="260"/>
    </location>
    <ligand>
        <name>Ca(2+)</name>
        <dbReference type="ChEBI" id="CHEBI:29108"/>
        <label>2</label>
    </ligand>
</feature>
<feature type="non-terminal residue" evidence="18">
    <location>
        <position position="1"/>
    </location>
</feature>
<dbReference type="Pfam" id="PF00045">
    <property type="entry name" value="Hemopexin"/>
    <property type="match status" value="4"/>
</dbReference>
<evidence type="ECO:0000313" key="18">
    <source>
        <dbReference type="EMBL" id="JAP63781.1"/>
    </source>
</evidence>
<dbReference type="PANTHER" id="PTHR10201">
    <property type="entry name" value="MATRIX METALLOPROTEINASE"/>
    <property type="match status" value="1"/>
</dbReference>
<dbReference type="PRINTS" id="PR00138">
    <property type="entry name" value="MATRIXIN"/>
</dbReference>
<evidence type="ECO:0000256" key="9">
    <source>
        <dbReference type="ARBA" id="ARBA00023145"/>
    </source>
</evidence>
<evidence type="ECO:0000256" key="15">
    <source>
        <dbReference type="PROSITE-ProRule" id="PRU01011"/>
    </source>
</evidence>
<feature type="domain" description="Peptidase metallopeptidase" evidence="17">
    <location>
        <begin position="159"/>
        <end position="334"/>
    </location>
</feature>
<evidence type="ECO:0000256" key="8">
    <source>
        <dbReference type="ARBA" id="ARBA00023049"/>
    </source>
</evidence>
<evidence type="ECO:0000256" key="12">
    <source>
        <dbReference type="PIRSR" id="PIRSR621190-2"/>
    </source>
</evidence>
<dbReference type="PROSITE" id="PS51642">
    <property type="entry name" value="HEMOPEXIN_2"/>
    <property type="match status" value="4"/>
</dbReference>
<dbReference type="InterPro" id="IPR036375">
    <property type="entry name" value="Hemopexin-like_dom_sf"/>
</dbReference>
<dbReference type="GO" id="GO:0006508">
    <property type="term" value="P:proteolysis"/>
    <property type="evidence" value="ECO:0007669"/>
    <property type="project" value="UniProtKB-KW"/>
</dbReference>
<feature type="binding site" evidence="12">
    <location>
        <position position="258"/>
    </location>
    <ligand>
        <name>Ca(2+)</name>
        <dbReference type="ChEBI" id="CHEBI:29108"/>
        <label>2</label>
    </ligand>
</feature>
<dbReference type="SMART" id="SM00120">
    <property type="entry name" value="HX"/>
    <property type="match status" value="4"/>
</dbReference>
<dbReference type="GO" id="GO:0031012">
    <property type="term" value="C:extracellular matrix"/>
    <property type="evidence" value="ECO:0007669"/>
    <property type="project" value="InterPro"/>
</dbReference>
<dbReference type="InterPro" id="IPR001818">
    <property type="entry name" value="Pept_M10_metallopeptidase"/>
</dbReference>
<feature type="binding site" evidence="12">
    <location>
        <position position="307"/>
    </location>
    <ligand>
        <name>Zn(2+)</name>
        <dbReference type="ChEBI" id="CHEBI:29105"/>
        <label>2</label>
        <note>catalytic</note>
    </ligand>
</feature>
<dbReference type="GO" id="GO:0030198">
    <property type="term" value="P:extracellular matrix organization"/>
    <property type="evidence" value="ECO:0007669"/>
    <property type="project" value="TreeGrafter"/>
</dbReference>
<feature type="repeat" description="Hemopexin" evidence="15">
    <location>
        <begin position="495"/>
        <end position="542"/>
    </location>
</feature>
<name>A0A131XDU2_9ACAR</name>
<evidence type="ECO:0000256" key="13">
    <source>
        <dbReference type="PIRSR" id="PIRSR621190-4"/>
    </source>
</evidence>
<proteinExistence type="evidence at transcript level"/>
<dbReference type="Gene3D" id="2.110.10.10">
    <property type="entry name" value="Hemopexin-like domain"/>
    <property type="match status" value="1"/>
</dbReference>
<dbReference type="InterPro" id="IPR036365">
    <property type="entry name" value="PGBD-like_sf"/>
</dbReference>
<dbReference type="InterPro" id="IPR018487">
    <property type="entry name" value="Hemopexin-like_repeat"/>
</dbReference>
<feature type="binding site" evidence="11">
    <location>
        <position position="293"/>
    </location>
    <ligand>
        <name>Zn(2+)</name>
        <dbReference type="ChEBI" id="CHEBI:29105"/>
        <label>2</label>
        <note>catalytic</note>
    </ligand>
</feature>
<dbReference type="GO" id="GO:0005615">
    <property type="term" value="C:extracellular space"/>
    <property type="evidence" value="ECO:0007669"/>
    <property type="project" value="TreeGrafter"/>
</dbReference>
<feature type="repeat" description="Hemopexin" evidence="15">
    <location>
        <begin position="400"/>
        <end position="444"/>
    </location>
</feature>
<keyword evidence="9" id="KW-0865">Zymogen</keyword>
<feature type="binding site" evidence="12">
    <location>
        <position position="224"/>
    </location>
    <ligand>
        <name>Ca(2+)</name>
        <dbReference type="ChEBI" id="CHEBI:29108"/>
        <label>2</label>
    </ligand>
</feature>
<dbReference type="InterPro" id="IPR033739">
    <property type="entry name" value="M10A_MMP"/>
</dbReference>
<keyword evidence="7 11" id="KW-0862">Zinc</keyword>
<keyword evidence="6" id="KW-0378">Hydrolase</keyword>
<evidence type="ECO:0000256" key="2">
    <source>
        <dbReference type="ARBA" id="ARBA00022670"/>
    </source>
</evidence>
<feature type="binding site" evidence="12">
    <location>
        <position position="236"/>
    </location>
    <ligand>
        <name>Zn(2+)</name>
        <dbReference type="ChEBI" id="CHEBI:29105"/>
        <label>1</label>
    </ligand>
</feature>
<dbReference type="Pfam" id="PF01471">
    <property type="entry name" value="PG_binding_1"/>
    <property type="match status" value="1"/>
</dbReference>
<dbReference type="PIRSF" id="PIRSF001191">
    <property type="entry name" value="Peptidase_M10A_matrix"/>
    <property type="match status" value="1"/>
</dbReference>
<evidence type="ECO:0000256" key="3">
    <source>
        <dbReference type="ARBA" id="ARBA00022723"/>
    </source>
</evidence>
<evidence type="ECO:0000256" key="5">
    <source>
        <dbReference type="ARBA" id="ARBA00022737"/>
    </source>
</evidence>
<feature type="binding site" evidence="12">
    <location>
        <position position="262"/>
    </location>
    <ligand>
        <name>Zn(2+)</name>
        <dbReference type="ChEBI" id="CHEBI:29105"/>
        <label>1</label>
    </ligand>
</feature>
<evidence type="ECO:0000256" key="14">
    <source>
        <dbReference type="PIRSR" id="PIRSR621190-5"/>
    </source>
</evidence>
<dbReference type="InterPro" id="IPR006026">
    <property type="entry name" value="Peptidase_Metallo"/>
</dbReference>
<dbReference type="GO" id="GO:0008270">
    <property type="term" value="F:zinc ion binding"/>
    <property type="evidence" value="ECO:0007669"/>
    <property type="project" value="InterPro"/>
</dbReference>
<dbReference type="EMBL" id="GEFH01004800">
    <property type="protein sequence ID" value="JAP63781.1"/>
    <property type="molecule type" value="mRNA"/>
</dbReference>
<dbReference type="FunFam" id="2.110.10.10:FF:000018">
    <property type="entry name" value="Matrix metallopeptidase 25b"/>
    <property type="match status" value="1"/>
</dbReference>
<dbReference type="CDD" id="cd04278">
    <property type="entry name" value="ZnMc_MMP"/>
    <property type="match status" value="1"/>
</dbReference>
<feature type="compositionally biased region" description="Pro residues" evidence="16">
    <location>
        <begin position="377"/>
        <end position="389"/>
    </location>
</feature>
<dbReference type="FunFam" id="3.40.390.10:FF:000022">
    <property type="entry name" value="Matrix metalloproteinase 1, isoform C"/>
    <property type="match status" value="1"/>
</dbReference>
<dbReference type="GO" id="GO:0004222">
    <property type="term" value="F:metalloendopeptidase activity"/>
    <property type="evidence" value="ECO:0007669"/>
    <property type="project" value="InterPro"/>
</dbReference>
<keyword evidence="8" id="KW-0482">Metalloprotease</keyword>
<feature type="binding site" evidence="11">
    <location>
        <position position="299"/>
    </location>
    <ligand>
        <name>Zn(2+)</name>
        <dbReference type="ChEBI" id="CHEBI:29105"/>
        <label>2</label>
        <note>catalytic</note>
    </ligand>
</feature>
<accession>A0A131XDU2</accession>
<feature type="binding site" evidence="12">
    <location>
        <position position="406"/>
    </location>
    <ligand>
        <name>Ca(2+)</name>
        <dbReference type="ChEBI" id="CHEBI:29108"/>
        <label>5</label>
    </ligand>
</feature>
<evidence type="ECO:0000256" key="16">
    <source>
        <dbReference type="SAM" id="MobiDB-lite"/>
    </source>
</evidence>
<comment type="cofactor">
    <cofactor evidence="12">
        <name>Ca(2+)</name>
        <dbReference type="ChEBI" id="CHEBI:29108"/>
    </cofactor>
    <text evidence="12">Can bind about 5 Ca(2+) ions per subunit.</text>
</comment>
<dbReference type="InterPro" id="IPR002477">
    <property type="entry name" value="Peptidoglycan-bd-like"/>
</dbReference>
<dbReference type="CDD" id="cd00094">
    <property type="entry name" value="HX"/>
    <property type="match status" value="1"/>
</dbReference>
<feature type="binding site" description="in inhibited form" evidence="12">
    <location>
        <position position="141"/>
    </location>
    <ligand>
        <name>Zn(2+)</name>
        <dbReference type="ChEBI" id="CHEBI:29105"/>
        <label>2</label>
        <note>catalytic</note>
    </ligand>
</feature>
<keyword evidence="5" id="KW-0677">Repeat</keyword>
<dbReference type="InterPro" id="IPR000585">
    <property type="entry name" value="Hemopexin-like_dom"/>
</dbReference>
<keyword evidence="12" id="KW-0106">Calcium</keyword>
<evidence type="ECO:0000256" key="6">
    <source>
        <dbReference type="ARBA" id="ARBA00022801"/>
    </source>
</evidence>
<reference evidence="18" key="1">
    <citation type="journal article" date="2017" name="Ticks Tick Borne Dis.">
        <title>An insight into the sialome of Hyalomma excavatum.</title>
        <authorList>
            <person name="Ribeiro J.M."/>
            <person name="Slovak M."/>
            <person name="Francischetti I.M."/>
        </authorList>
    </citation>
    <scope>NUCLEOTIDE SEQUENCE</scope>
    <source>
        <strain evidence="18">Samish</strain>
        <tissue evidence="18">Salivary glands</tissue>
    </source>
</reference>
<comment type="cofactor">
    <cofactor evidence="12">
        <name>Zn(2+)</name>
        <dbReference type="ChEBI" id="CHEBI:29105"/>
    </cofactor>
    <text evidence="12">Binds 2 Zn(2+) ions per subunit.</text>
</comment>
<feature type="repeat" description="Hemopexin" evidence="15">
    <location>
        <begin position="543"/>
        <end position="588"/>
    </location>
</feature>
<dbReference type="SUPFAM" id="SSF47090">
    <property type="entry name" value="PGBD-like"/>
    <property type="match status" value="1"/>
</dbReference>
<organism evidence="18">
    <name type="scientific">Hyalomma excavatum</name>
    <dbReference type="NCBI Taxonomy" id="257692"/>
    <lineage>
        <taxon>Eukaryota</taxon>
        <taxon>Metazoa</taxon>
        <taxon>Ecdysozoa</taxon>
        <taxon>Arthropoda</taxon>
        <taxon>Chelicerata</taxon>
        <taxon>Arachnida</taxon>
        <taxon>Acari</taxon>
        <taxon>Parasitiformes</taxon>
        <taxon>Ixodida</taxon>
        <taxon>Ixodoidea</taxon>
        <taxon>Ixodidae</taxon>
        <taxon>Hyalomminae</taxon>
        <taxon>Hyalomma</taxon>
    </lineage>
</organism>
<comment type="similarity">
    <text evidence="1">Belongs to the peptidase M10A family.</text>
</comment>
<feature type="active site" evidence="10">
    <location>
        <position position="290"/>
    </location>
</feature>
<feature type="binding site" evidence="12">
    <location>
        <position position="267"/>
    </location>
    <ligand>
        <name>Ca(2+)</name>
        <dbReference type="ChEBI" id="CHEBI:29108"/>
        <label>1</label>
    </ligand>
</feature>
<feature type="repeat" description="Hemopexin" evidence="15">
    <location>
        <begin position="448"/>
        <end position="493"/>
    </location>
</feature>
<feature type="binding site" evidence="12">
    <location>
        <position position="242"/>
    </location>
    <ligand>
        <name>Ca(2+)</name>
        <dbReference type="ChEBI" id="CHEBI:29108"/>
        <label>3</label>
    </ligand>
</feature>
<feature type="binding site" evidence="12">
    <location>
        <position position="234"/>
    </location>
    <ligand>
        <name>Zn(2+)</name>
        <dbReference type="ChEBI" id="CHEBI:29105"/>
        <label>1</label>
    </ligand>
</feature>
<dbReference type="PANTHER" id="PTHR10201:SF291">
    <property type="entry name" value="MATRIX METALLOPROTEINASE 1, ISOFORM C-RELATED"/>
    <property type="match status" value="1"/>
</dbReference>
<feature type="binding site" evidence="12">
    <location>
        <position position="267"/>
    </location>
    <ligand>
        <name>Ca(2+)</name>
        <dbReference type="ChEBI" id="CHEBI:29108"/>
        <label>3</label>
    </ligand>
</feature>
<dbReference type="AlphaFoldDB" id="A0A131XDU2"/>
<dbReference type="Gene3D" id="3.40.390.10">
    <property type="entry name" value="Collagenase (Catalytic Domain)"/>
    <property type="match status" value="1"/>
</dbReference>
<feature type="region of interest" description="Disordered" evidence="16">
    <location>
        <begin position="343"/>
        <end position="397"/>
    </location>
</feature>
<dbReference type="Pfam" id="PF00413">
    <property type="entry name" value="Peptidase_M10"/>
    <property type="match status" value="1"/>
</dbReference>
<feature type="binding site" evidence="12">
    <location>
        <position position="547"/>
    </location>
    <ligand>
        <name>Ca(2+)</name>
        <dbReference type="ChEBI" id="CHEBI:29108"/>
        <label>4</label>
    </ligand>
</feature>
<feature type="region of interest" description="Disordered" evidence="16">
    <location>
        <begin position="23"/>
        <end position="45"/>
    </location>
</feature>
<feature type="short sequence motif" description="Cysteine switch" evidence="14">
    <location>
        <begin position="139"/>
        <end position="146"/>
    </location>
</feature>
<dbReference type="GO" id="GO:0030574">
    <property type="term" value="P:collagen catabolic process"/>
    <property type="evidence" value="ECO:0007669"/>
    <property type="project" value="TreeGrafter"/>
</dbReference>
<dbReference type="SUPFAM" id="SSF55486">
    <property type="entry name" value="Metalloproteases ('zincins'), catalytic domain"/>
    <property type="match status" value="1"/>
</dbReference>
<feature type="binding site" evidence="12">
    <location>
        <position position="501"/>
    </location>
    <ligand>
        <name>Ca(2+)</name>
        <dbReference type="ChEBI" id="CHEBI:29108"/>
        <label>5</label>
    </ligand>
</feature>
<feature type="binding site" evidence="12">
    <location>
        <position position="249"/>
    </location>
    <ligand>
        <name>Zn(2+)</name>
        <dbReference type="ChEBI" id="CHEBI:29105"/>
        <label>1</label>
    </ligand>
</feature>
<feature type="binding site" evidence="12">
    <location>
        <position position="241"/>
    </location>
    <ligand>
        <name>Ca(2+)</name>
        <dbReference type="ChEBI" id="CHEBI:29108"/>
        <label>3</label>
    </ligand>
</feature>
<evidence type="ECO:0000256" key="7">
    <source>
        <dbReference type="ARBA" id="ARBA00022833"/>
    </source>
</evidence>
<dbReference type="SMART" id="SM00235">
    <property type="entry name" value="ZnMc"/>
    <property type="match status" value="1"/>
</dbReference>
<evidence type="ECO:0000256" key="4">
    <source>
        <dbReference type="ARBA" id="ARBA00022729"/>
    </source>
</evidence>
<feature type="binding site" evidence="11">
    <location>
        <position position="289"/>
    </location>
    <ligand>
        <name>Zn(2+)</name>
        <dbReference type="ChEBI" id="CHEBI:29105"/>
        <label>2</label>
        <note>catalytic</note>
    </ligand>
</feature>
<feature type="binding site" evidence="12">
    <location>
        <position position="264"/>
    </location>
    <ligand>
        <name>Ca(2+)</name>
        <dbReference type="ChEBI" id="CHEBI:29108"/>
        <label>3</label>
    </ligand>
</feature>
<keyword evidence="4" id="KW-0732">Signal</keyword>
<feature type="modified residue" description="Phosphotyrosine; by PKDCC" evidence="13">
    <location>
        <position position="482"/>
    </location>
</feature>
<evidence type="ECO:0000259" key="17">
    <source>
        <dbReference type="SMART" id="SM00235"/>
    </source>
</evidence>
<feature type="binding site" evidence="12">
    <location>
        <position position="404"/>
    </location>
    <ligand>
        <name>Ca(2+)</name>
        <dbReference type="ChEBI" id="CHEBI:29108"/>
        <label>4</label>
    </ligand>
</feature>
<dbReference type="SUPFAM" id="SSF50923">
    <property type="entry name" value="Hemopexin-like domain"/>
    <property type="match status" value="1"/>
</dbReference>
<feature type="binding site" evidence="12">
    <location>
        <position position="452"/>
    </location>
    <ligand>
        <name>Ca(2+)</name>
        <dbReference type="ChEBI" id="CHEBI:29108"/>
        <label>4</label>
    </ligand>
</feature>
<evidence type="ECO:0000256" key="10">
    <source>
        <dbReference type="PIRSR" id="PIRSR001191-1"/>
    </source>
</evidence>